<evidence type="ECO:0000313" key="3">
    <source>
        <dbReference type="Proteomes" id="UP000214975"/>
    </source>
</evidence>
<reference evidence="2 3" key="1">
    <citation type="submission" date="2016-08" db="EMBL/GenBank/DDBJ databases">
        <title>A novel genetic cassette of butanologenic Thermoanaerobacterium thermosaccharolyticum that directly convert cellulose to butanol.</title>
        <authorList>
            <person name="Li T."/>
            <person name="He J."/>
        </authorList>
    </citation>
    <scope>NUCLEOTIDE SEQUENCE [LARGE SCALE GENOMIC DNA]</scope>
    <source>
        <strain evidence="2 3">TG57</strain>
    </source>
</reference>
<feature type="domain" description="Transposase InsH N-terminal" evidence="1">
    <location>
        <begin position="20"/>
        <end position="110"/>
    </location>
</feature>
<gene>
    <name evidence="2" type="ORF">Thert_00322</name>
</gene>
<protein>
    <submittedName>
        <fullName evidence="2">Transposase</fullName>
    </submittedName>
</protein>
<organism evidence="2 3">
    <name type="scientific">Thermoanaerobacterium thermosaccharolyticum</name>
    <name type="common">Clostridium thermosaccharolyticum</name>
    <dbReference type="NCBI Taxonomy" id="1517"/>
    <lineage>
        <taxon>Bacteria</taxon>
        <taxon>Bacillati</taxon>
        <taxon>Bacillota</taxon>
        <taxon>Clostridia</taxon>
        <taxon>Thermoanaerobacterales</taxon>
        <taxon>Thermoanaerobacteraceae</taxon>
        <taxon>Thermoanaerobacterium</taxon>
    </lineage>
</organism>
<dbReference type="InterPro" id="IPR008490">
    <property type="entry name" value="Transposase_InsH_N"/>
</dbReference>
<dbReference type="AlphaFoldDB" id="A0A223HVN5"/>
<dbReference type="Pfam" id="PF05598">
    <property type="entry name" value="DUF772"/>
    <property type="match status" value="1"/>
</dbReference>
<accession>A0A223HVN5</accession>
<evidence type="ECO:0000259" key="1">
    <source>
        <dbReference type="Pfam" id="PF05598"/>
    </source>
</evidence>
<dbReference type="Proteomes" id="UP000214975">
    <property type="component" value="Chromosome"/>
</dbReference>
<name>A0A223HVN5_THETR</name>
<sequence>MIKQLNFSDFIDDFHKFIVVQKPQLLELLDQYINISDLIPVNWYFHYNKATGRPHDNSLDSIVSTLLLQKLLSIPTIDLLITFLSFSKELRDFCGLNTVPDASFYSRFKQDYCDDIEAFFHKLVDITEPICQEIGQALEKELGINPAEVYIMDTTGIECYVKENNPKFFNALVKKLQYFNKDKSKEDIYKMAYNQMPKTASVDHNIKLQYINGTFCYAHKTIVVSNALGILRHMDFCDYQPDFNDYTDSSEPASPEEVKLTWDGKLLIPATENFFERHRDFNIYAMTADSGFDDVPNYKYLFENHGILPVIALNPRNTRKNFGKPGINEDGIPTCPKDPSLPMKWDGSCKGKNRSFRNKFICPKTEKLPGGKYVCSCEDKCTTSDCGRMFYTYPKDNYRVHTPIPRDTEQWNQIADFRHIIEQVISRLKLPLQLGNLQARDRKTIKADFFMAGAAHLITVLLAYRMGAIDKIRSVKSIAA</sequence>
<evidence type="ECO:0000313" key="2">
    <source>
        <dbReference type="EMBL" id="AST56539.1"/>
    </source>
</evidence>
<proteinExistence type="predicted"/>
<dbReference type="EMBL" id="CP016893">
    <property type="protein sequence ID" value="AST56539.1"/>
    <property type="molecule type" value="Genomic_DNA"/>
</dbReference>
<dbReference type="RefSeq" id="WP_094396768.1">
    <property type="nucleotide sequence ID" value="NZ_CP016893.1"/>
</dbReference>